<dbReference type="PANTHER" id="PTHR10073:SF52">
    <property type="entry name" value="MISMATCH REPAIR ENDONUCLEASE PMS2"/>
    <property type="match status" value="1"/>
</dbReference>
<name>A0A9R1XUV8_LACSA</name>
<comment type="caution">
    <text evidence="1">The sequence shown here is derived from an EMBL/GenBank/DDBJ whole genome shotgun (WGS) entry which is preliminary data.</text>
</comment>
<dbReference type="InterPro" id="IPR038973">
    <property type="entry name" value="MutL/Mlh/Pms-like"/>
</dbReference>
<sequence length="94" mass="10481">MHMDTIRKNGFSLEKDLDAPPGQRYKMKVVFFSKNITFGVADVKELISILADSQRECSMMGAYKMHACDSVCPPRVCAMLAIRASRSFALVASF</sequence>
<proteinExistence type="predicted"/>
<protein>
    <submittedName>
        <fullName evidence="1">Uncharacterized protein</fullName>
    </submittedName>
</protein>
<organism evidence="1 2">
    <name type="scientific">Lactuca sativa</name>
    <name type="common">Garden lettuce</name>
    <dbReference type="NCBI Taxonomy" id="4236"/>
    <lineage>
        <taxon>Eukaryota</taxon>
        <taxon>Viridiplantae</taxon>
        <taxon>Streptophyta</taxon>
        <taxon>Embryophyta</taxon>
        <taxon>Tracheophyta</taxon>
        <taxon>Spermatophyta</taxon>
        <taxon>Magnoliopsida</taxon>
        <taxon>eudicotyledons</taxon>
        <taxon>Gunneridae</taxon>
        <taxon>Pentapetalae</taxon>
        <taxon>asterids</taxon>
        <taxon>campanulids</taxon>
        <taxon>Asterales</taxon>
        <taxon>Asteraceae</taxon>
        <taxon>Cichorioideae</taxon>
        <taxon>Cichorieae</taxon>
        <taxon>Lactucinae</taxon>
        <taxon>Lactuca</taxon>
    </lineage>
</organism>
<dbReference type="FunFam" id="3.30.1370.100:FF:000001">
    <property type="entry name" value="Mismatch repair endonuclease pms1, putative"/>
    <property type="match status" value="1"/>
</dbReference>
<evidence type="ECO:0000313" key="1">
    <source>
        <dbReference type="EMBL" id="KAJ0228430.1"/>
    </source>
</evidence>
<dbReference type="AlphaFoldDB" id="A0A9R1XUV8"/>
<gene>
    <name evidence="1" type="ORF">LSAT_V11C100042400</name>
</gene>
<evidence type="ECO:0000313" key="2">
    <source>
        <dbReference type="Proteomes" id="UP000235145"/>
    </source>
</evidence>
<dbReference type="GO" id="GO:0140664">
    <property type="term" value="F:ATP-dependent DNA damage sensor activity"/>
    <property type="evidence" value="ECO:0007669"/>
    <property type="project" value="InterPro"/>
</dbReference>
<dbReference type="GO" id="GO:0016887">
    <property type="term" value="F:ATP hydrolysis activity"/>
    <property type="evidence" value="ECO:0007669"/>
    <property type="project" value="InterPro"/>
</dbReference>
<reference evidence="1 2" key="1">
    <citation type="journal article" date="2017" name="Nat. Commun.">
        <title>Genome assembly with in vitro proximity ligation data and whole-genome triplication in lettuce.</title>
        <authorList>
            <person name="Reyes-Chin-Wo S."/>
            <person name="Wang Z."/>
            <person name="Yang X."/>
            <person name="Kozik A."/>
            <person name="Arikit S."/>
            <person name="Song C."/>
            <person name="Xia L."/>
            <person name="Froenicke L."/>
            <person name="Lavelle D.O."/>
            <person name="Truco M.J."/>
            <person name="Xia R."/>
            <person name="Zhu S."/>
            <person name="Xu C."/>
            <person name="Xu H."/>
            <person name="Xu X."/>
            <person name="Cox K."/>
            <person name="Korf I."/>
            <person name="Meyers B.C."/>
            <person name="Michelmore R.W."/>
        </authorList>
    </citation>
    <scope>NUCLEOTIDE SEQUENCE [LARGE SCALE GENOMIC DNA]</scope>
    <source>
        <strain evidence="2">cv. Salinas</strain>
        <tissue evidence="1">Seedlings</tissue>
    </source>
</reference>
<keyword evidence="2" id="KW-1185">Reference proteome</keyword>
<dbReference type="GO" id="GO:0032300">
    <property type="term" value="C:mismatch repair complex"/>
    <property type="evidence" value="ECO:0007669"/>
    <property type="project" value="InterPro"/>
</dbReference>
<dbReference type="EMBL" id="NBSK02000001">
    <property type="protein sequence ID" value="KAJ0228430.1"/>
    <property type="molecule type" value="Genomic_DNA"/>
</dbReference>
<dbReference type="Proteomes" id="UP000235145">
    <property type="component" value="Unassembled WGS sequence"/>
</dbReference>
<dbReference type="GO" id="GO:0006298">
    <property type="term" value="P:mismatch repair"/>
    <property type="evidence" value="ECO:0007669"/>
    <property type="project" value="InterPro"/>
</dbReference>
<accession>A0A9R1XUV8</accession>
<dbReference type="PANTHER" id="PTHR10073">
    <property type="entry name" value="DNA MISMATCH REPAIR PROTEIN MLH, PMS, MUTL"/>
    <property type="match status" value="1"/>
</dbReference>